<dbReference type="PANTHER" id="PTHR43133:SF62">
    <property type="entry name" value="RNA POLYMERASE SIGMA FACTOR SIGZ"/>
    <property type="match status" value="1"/>
</dbReference>
<evidence type="ECO:0000313" key="7">
    <source>
        <dbReference type="EMBL" id="MBJ2256571.1"/>
    </source>
</evidence>
<dbReference type="NCBIfam" id="TIGR02937">
    <property type="entry name" value="sigma70-ECF"/>
    <property type="match status" value="1"/>
</dbReference>
<dbReference type="InterPro" id="IPR007627">
    <property type="entry name" value="RNA_pol_sigma70_r2"/>
</dbReference>
<evidence type="ECO:0000313" key="10">
    <source>
        <dbReference type="Proteomes" id="UP000658390"/>
    </source>
</evidence>
<dbReference type="Pfam" id="PF04542">
    <property type="entry name" value="Sigma70_r2"/>
    <property type="match status" value="1"/>
</dbReference>
<dbReference type="InterPro" id="IPR014284">
    <property type="entry name" value="RNA_pol_sigma-70_dom"/>
</dbReference>
<dbReference type="SUPFAM" id="SSF88659">
    <property type="entry name" value="Sigma3 and sigma4 domains of RNA polymerase sigma factors"/>
    <property type="match status" value="1"/>
</dbReference>
<dbReference type="GeneID" id="96618730"/>
<reference evidence="8 9" key="1">
    <citation type="submission" date="2016-10" db="EMBL/GenBank/DDBJ databases">
        <authorList>
            <person name="Varghese N."/>
            <person name="Submissions S."/>
        </authorList>
    </citation>
    <scope>NUCLEOTIDE SEQUENCE [LARGE SCALE GENOMIC DNA]</scope>
    <source>
        <strain evidence="8 9">BS3667</strain>
    </source>
</reference>
<dbReference type="GO" id="GO:0003677">
    <property type="term" value="F:DNA binding"/>
    <property type="evidence" value="ECO:0007669"/>
    <property type="project" value="InterPro"/>
</dbReference>
<keyword evidence="4" id="KW-0804">Transcription</keyword>
<dbReference type="Gene3D" id="1.10.10.10">
    <property type="entry name" value="Winged helix-like DNA-binding domain superfamily/Winged helix DNA-binding domain"/>
    <property type="match status" value="1"/>
</dbReference>
<dbReference type="OrthoDB" id="9784272at2"/>
<keyword evidence="3" id="KW-0731">Sigma factor</keyword>
<evidence type="ECO:0000256" key="4">
    <source>
        <dbReference type="ARBA" id="ARBA00023163"/>
    </source>
</evidence>
<dbReference type="InterPro" id="IPR013249">
    <property type="entry name" value="RNA_pol_sigma70_r4_t2"/>
</dbReference>
<dbReference type="GO" id="GO:0016987">
    <property type="term" value="F:sigma factor activity"/>
    <property type="evidence" value="ECO:0007669"/>
    <property type="project" value="UniProtKB-KW"/>
</dbReference>
<dbReference type="EMBL" id="LT629795">
    <property type="protein sequence ID" value="SDU31045.1"/>
    <property type="molecule type" value="Genomic_DNA"/>
</dbReference>
<sequence length="210" mass="23439">MIGTTPQPELTSTDDWSDALTVFDGRVAILITDADDLATLLAQCSLGNRRAFETLYRTVAPRLHSVALRCMGRSDLAQDVVQESFVRIWHNASRYEAHVSAPLTWMITITRNLAIDQLRKHRELPLSDLQQDALADESPSAHEQLDSARAASALGHCLERLEGMQRQSITIAYFQGLSASELAHTLDAPLGSVKSWIRRGMERLRRCLES</sequence>
<dbReference type="InterPro" id="IPR039425">
    <property type="entry name" value="RNA_pol_sigma-70-like"/>
</dbReference>
<dbReference type="EMBL" id="JAEKCZ010000006">
    <property type="protein sequence ID" value="MBJ2256571.1"/>
    <property type="molecule type" value="Genomic_DNA"/>
</dbReference>
<name>A0A8I1FT84_9PSED</name>
<protein>
    <submittedName>
        <fullName evidence="8">RNA polymerase sigma-70 factor, ECF subfamily</fullName>
    </submittedName>
    <submittedName>
        <fullName evidence="7">Sigma-70 family RNA polymerase sigma factor</fullName>
    </submittedName>
</protein>
<dbReference type="Proteomes" id="UP000658390">
    <property type="component" value="Unassembled WGS sequence"/>
</dbReference>
<evidence type="ECO:0000313" key="9">
    <source>
        <dbReference type="Proteomes" id="UP000182058"/>
    </source>
</evidence>
<dbReference type="InterPro" id="IPR013325">
    <property type="entry name" value="RNA_pol_sigma_r2"/>
</dbReference>
<dbReference type="Gene3D" id="1.10.1740.10">
    <property type="match status" value="1"/>
</dbReference>
<evidence type="ECO:0000259" key="5">
    <source>
        <dbReference type="Pfam" id="PF04542"/>
    </source>
</evidence>
<dbReference type="GO" id="GO:0006352">
    <property type="term" value="P:DNA-templated transcription initiation"/>
    <property type="evidence" value="ECO:0007669"/>
    <property type="project" value="InterPro"/>
</dbReference>
<dbReference type="Pfam" id="PF08281">
    <property type="entry name" value="Sigma70_r4_2"/>
    <property type="match status" value="1"/>
</dbReference>
<dbReference type="RefSeq" id="WP_019822983.1">
    <property type="nucleotide sequence ID" value="NZ_ATLR01000012.1"/>
</dbReference>
<evidence type="ECO:0000313" key="8">
    <source>
        <dbReference type="EMBL" id="SDU31045.1"/>
    </source>
</evidence>
<comment type="similarity">
    <text evidence="1">Belongs to the sigma-70 factor family. ECF subfamily.</text>
</comment>
<dbReference type="AlphaFoldDB" id="A0A8I1FT84"/>
<dbReference type="SUPFAM" id="SSF88946">
    <property type="entry name" value="Sigma2 domain of RNA polymerase sigma factors"/>
    <property type="match status" value="1"/>
</dbReference>
<gene>
    <name evidence="7" type="ORF">JFT45_08600</name>
    <name evidence="8" type="ORF">SAMN04490201_1032</name>
</gene>
<dbReference type="PANTHER" id="PTHR43133">
    <property type="entry name" value="RNA POLYMERASE ECF-TYPE SIGMA FACTO"/>
    <property type="match status" value="1"/>
</dbReference>
<proteinExistence type="inferred from homology"/>
<feature type="domain" description="RNA polymerase sigma factor 70 region 4 type 2" evidence="6">
    <location>
        <begin position="153"/>
        <end position="204"/>
    </location>
</feature>
<feature type="domain" description="RNA polymerase sigma-70 region 2" evidence="5">
    <location>
        <begin position="55"/>
        <end position="122"/>
    </location>
</feature>
<dbReference type="InterPro" id="IPR036388">
    <property type="entry name" value="WH-like_DNA-bd_sf"/>
</dbReference>
<dbReference type="InterPro" id="IPR013324">
    <property type="entry name" value="RNA_pol_sigma_r3/r4-like"/>
</dbReference>
<keyword evidence="9" id="KW-1185">Reference proteome</keyword>
<accession>A0A8I1FT84</accession>
<reference evidence="7" key="2">
    <citation type="submission" date="2020-12" db="EMBL/GenBank/DDBJ databases">
        <title>Antibiotic resistance and phylogeny of Pseudomonas spp. isolated over three decades from chicken meat in the Norwegian food chain.</title>
        <authorList>
            <person name="Moen B."/>
        </authorList>
    </citation>
    <scope>NUCLEOTIDE SEQUENCE</scope>
    <source>
        <strain evidence="7">MF6762</strain>
    </source>
</reference>
<evidence type="ECO:0000256" key="3">
    <source>
        <dbReference type="ARBA" id="ARBA00023082"/>
    </source>
</evidence>
<evidence type="ECO:0000259" key="6">
    <source>
        <dbReference type="Pfam" id="PF08281"/>
    </source>
</evidence>
<keyword evidence="2" id="KW-0805">Transcription regulation</keyword>
<organism evidence="7 10">
    <name type="scientific">Pseudomonas psychrophila</name>
    <dbReference type="NCBI Taxonomy" id="122355"/>
    <lineage>
        <taxon>Bacteria</taxon>
        <taxon>Pseudomonadati</taxon>
        <taxon>Pseudomonadota</taxon>
        <taxon>Gammaproteobacteria</taxon>
        <taxon>Pseudomonadales</taxon>
        <taxon>Pseudomonadaceae</taxon>
        <taxon>Pseudomonas</taxon>
    </lineage>
</organism>
<dbReference type="Proteomes" id="UP000182058">
    <property type="component" value="Chromosome I"/>
</dbReference>
<evidence type="ECO:0000256" key="2">
    <source>
        <dbReference type="ARBA" id="ARBA00023015"/>
    </source>
</evidence>
<evidence type="ECO:0000256" key="1">
    <source>
        <dbReference type="ARBA" id="ARBA00010641"/>
    </source>
</evidence>